<dbReference type="InterPro" id="IPR013148">
    <property type="entry name" value="Glyco_hydro_32_N"/>
</dbReference>
<evidence type="ECO:0000256" key="3">
    <source>
        <dbReference type="ARBA" id="ARBA00022801"/>
    </source>
</evidence>
<dbReference type="SUPFAM" id="SSF75005">
    <property type="entry name" value="Arabinanase/levansucrase/invertase"/>
    <property type="match status" value="1"/>
</dbReference>
<dbReference type="GO" id="GO:0004564">
    <property type="term" value="F:beta-fructofuranosidase activity"/>
    <property type="evidence" value="ECO:0007669"/>
    <property type="project" value="UniProtKB-EC"/>
</dbReference>
<feature type="domain" description="Glycosyl hydrolase family 32 N-terminal" evidence="6">
    <location>
        <begin position="67"/>
        <end position="336"/>
    </location>
</feature>
<dbReference type="EC" id="3.2.1.26" evidence="2"/>
<dbReference type="InterPro" id="IPR032507">
    <property type="entry name" value="BT1760-like_C"/>
</dbReference>
<name>A0A4Q0P5L5_9FLAO</name>
<dbReference type="Gene3D" id="2.115.10.20">
    <property type="entry name" value="Glycosyl hydrolase domain, family 43"/>
    <property type="match status" value="1"/>
</dbReference>
<dbReference type="EMBL" id="QOVM01000004">
    <property type="protein sequence ID" value="RXG21910.1"/>
    <property type="molecule type" value="Genomic_DNA"/>
</dbReference>
<dbReference type="RefSeq" id="WP_128757824.1">
    <property type="nucleotide sequence ID" value="NZ_QOVM01000004.1"/>
</dbReference>
<protein>
    <recommendedName>
        <fullName evidence="2">beta-fructofuranosidase</fullName>
        <ecNumber evidence="2">3.2.1.26</ecNumber>
    </recommendedName>
</protein>
<comment type="similarity">
    <text evidence="1">Belongs to the glycosyl hydrolase 32 family.</text>
</comment>
<keyword evidence="3" id="KW-0378">Hydrolase</keyword>
<dbReference type="InterPro" id="IPR051214">
    <property type="entry name" value="GH32_Enzymes"/>
</dbReference>
<dbReference type="InterPro" id="IPR013320">
    <property type="entry name" value="ConA-like_dom_sf"/>
</dbReference>
<feature type="chain" id="PRO_5020927551" description="beta-fructofuranosidase" evidence="5">
    <location>
        <begin position="21"/>
        <end position="521"/>
    </location>
</feature>
<evidence type="ECO:0000256" key="1">
    <source>
        <dbReference type="ARBA" id="ARBA00009902"/>
    </source>
</evidence>
<dbReference type="GO" id="GO:0005975">
    <property type="term" value="P:carbohydrate metabolic process"/>
    <property type="evidence" value="ECO:0007669"/>
    <property type="project" value="InterPro"/>
</dbReference>
<proteinExistence type="inferred from homology"/>
<evidence type="ECO:0000313" key="8">
    <source>
        <dbReference type="EMBL" id="RXG21910.1"/>
    </source>
</evidence>
<dbReference type="InterPro" id="IPR001362">
    <property type="entry name" value="Glyco_hydro_32"/>
</dbReference>
<evidence type="ECO:0000259" key="6">
    <source>
        <dbReference type="Pfam" id="PF00251"/>
    </source>
</evidence>
<keyword evidence="9" id="KW-1185">Reference proteome</keyword>
<gene>
    <name evidence="8" type="ORF">DSM00_1974</name>
</gene>
<keyword evidence="5" id="KW-0732">Signal</keyword>
<dbReference type="OrthoDB" id="9759709at2"/>
<feature type="signal peptide" evidence="5">
    <location>
        <begin position="1"/>
        <end position="20"/>
    </location>
</feature>
<organism evidence="8 9">
    <name type="scientific">Leeuwenhoekiella aequorea</name>
    <dbReference type="NCBI Taxonomy" id="283736"/>
    <lineage>
        <taxon>Bacteria</taxon>
        <taxon>Pseudomonadati</taxon>
        <taxon>Bacteroidota</taxon>
        <taxon>Flavobacteriia</taxon>
        <taxon>Flavobacteriales</taxon>
        <taxon>Flavobacteriaceae</taxon>
        <taxon>Leeuwenhoekiella</taxon>
    </lineage>
</organism>
<dbReference type="PANTHER" id="PTHR43101">
    <property type="entry name" value="BETA-FRUCTOSIDASE"/>
    <property type="match status" value="1"/>
</dbReference>
<evidence type="ECO:0000313" key="9">
    <source>
        <dbReference type="Proteomes" id="UP000289238"/>
    </source>
</evidence>
<dbReference type="Pfam" id="PF16346">
    <property type="entry name" value="GH32_BT1760-like_C"/>
    <property type="match status" value="1"/>
</dbReference>
<dbReference type="Pfam" id="PF00251">
    <property type="entry name" value="Glyco_hydro_32N"/>
    <property type="match status" value="1"/>
</dbReference>
<accession>A0A4Q0P5L5</accession>
<dbReference type="SMART" id="SM00640">
    <property type="entry name" value="Glyco_32"/>
    <property type="match status" value="1"/>
</dbReference>
<comment type="caution">
    <text evidence="8">The sequence shown here is derived from an EMBL/GenBank/DDBJ whole genome shotgun (WGS) entry which is preliminary data.</text>
</comment>
<dbReference type="InterPro" id="IPR023296">
    <property type="entry name" value="Glyco_hydro_beta-prop_sf"/>
</dbReference>
<evidence type="ECO:0000256" key="4">
    <source>
        <dbReference type="ARBA" id="ARBA00023295"/>
    </source>
</evidence>
<dbReference type="Gene3D" id="2.60.120.560">
    <property type="entry name" value="Exo-inulinase, domain 1"/>
    <property type="match status" value="1"/>
</dbReference>
<evidence type="ECO:0000256" key="2">
    <source>
        <dbReference type="ARBA" id="ARBA00012758"/>
    </source>
</evidence>
<feature type="domain" description="BT1760-like C-terminal" evidence="7">
    <location>
        <begin position="378"/>
        <end position="508"/>
    </location>
</feature>
<dbReference type="CDD" id="cd08995">
    <property type="entry name" value="GH32_EcAec43-like"/>
    <property type="match status" value="1"/>
</dbReference>
<evidence type="ECO:0000259" key="7">
    <source>
        <dbReference type="Pfam" id="PF16346"/>
    </source>
</evidence>
<sequence length="521" mass="59794">MKTFKYCIKCFLIIFLVACSSEDDIEISNDQKLLDEKNLNVYPAPTSGWGGETDPYLTTGFTADVMPFYDNGLFHSFFLHDAAFKPEGKGFHPIHKFVSENVSAFSYEGEQIPYGKATEPDFAIGTGSTIKVGDTYYFYYTGFNDKSSFLQSNPRESILLAKSSDLENWEKDEEFRITASENYYDFEFRDPEVFFNEDTNEYWMLVCTQFNDSRKAVILVYTSNNPENNDWKLQNNPLYITSNEENYLMMECPDMFKMNGTWYLIFSENWKDKATHYRMASSPYGPWETPDNDLLDGRYYYAAKTETDGNNRYIFGWTARKFPENDNGNKEFGGNMVVHEITQNSDRTLNYSLPGTTENLFLERAALELDSTIGSTSVIENSYTLNASGDTSTYLFKADYGTKMLRTSLKMDSNSGRAGFIFQNKGSNTNSYQILLEPASNRIVSYYEQGGNLEEINSISFNLETGKEYSIKMVMDETICVLYIDGKKAFSNRIYEMPGNTFGFVSYDMTTMFNNTLMLKP</sequence>
<reference evidence="8 9" key="1">
    <citation type="submission" date="2018-07" db="EMBL/GenBank/DDBJ databases">
        <title>Leeuwenhoekiella genomics.</title>
        <authorList>
            <person name="Tahon G."/>
            <person name="Willems A."/>
        </authorList>
    </citation>
    <scope>NUCLEOTIDE SEQUENCE [LARGE SCALE GENOMIC DNA]</scope>
    <source>
        <strain evidence="8 9">LMG 22550</strain>
    </source>
</reference>
<evidence type="ECO:0000256" key="5">
    <source>
        <dbReference type="SAM" id="SignalP"/>
    </source>
</evidence>
<dbReference type="Proteomes" id="UP000289238">
    <property type="component" value="Unassembled WGS sequence"/>
</dbReference>
<keyword evidence="4" id="KW-0326">Glycosidase</keyword>
<dbReference type="PANTHER" id="PTHR43101:SF1">
    <property type="entry name" value="BETA-FRUCTOSIDASE"/>
    <property type="match status" value="1"/>
</dbReference>
<dbReference type="SUPFAM" id="SSF49899">
    <property type="entry name" value="Concanavalin A-like lectins/glucanases"/>
    <property type="match status" value="1"/>
</dbReference>
<dbReference type="AlphaFoldDB" id="A0A4Q0P5L5"/>